<keyword evidence="2" id="KW-1185">Reference proteome</keyword>
<sequence>MSSSSSFSPSMNNKLKNVDALEIEVGRSAPNPTALNSTSTLQSYISRLETILLPATRHEVDTLPDLCDLDSSFSSARSGTQRPRYISRTASQLSTASITCAYTTLSQFSTP</sequence>
<name>A0A4S8L7B2_DENBC</name>
<dbReference type="Proteomes" id="UP000297245">
    <property type="component" value="Unassembled WGS sequence"/>
</dbReference>
<accession>A0A4S8L7B2</accession>
<evidence type="ECO:0000313" key="2">
    <source>
        <dbReference type="Proteomes" id="UP000297245"/>
    </source>
</evidence>
<protein>
    <submittedName>
        <fullName evidence="1">Uncharacterized protein</fullName>
    </submittedName>
</protein>
<dbReference type="AlphaFoldDB" id="A0A4S8L7B2"/>
<proteinExistence type="predicted"/>
<reference evidence="1 2" key="1">
    <citation type="journal article" date="2019" name="Nat. Ecol. Evol.">
        <title>Megaphylogeny resolves global patterns of mushroom evolution.</title>
        <authorList>
            <person name="Varga T."/>
            <person name="Krizsan K."/>
            <person name="Foldi C."/>
            <person name="Dima B."/>
            <person name="Sanchez-Garcia M."/>
            <person name="Sanchez-Ramirez S."/>
            <person name="Szollosi G.J."/>
            <person name="Szarkandi J.G."/>
            <person name="Papp V."/>
            <person name="Albert L."/>
            <person name="Andreopoulos W."/>
            <person name="Angelini C."/>
            <person name="Antonin V."/>
            <person name="Barry K.W."/>
            <person name="Bougher N.L."/>
            <person name="Buchanan P."/>
            <person name="Buyck B."/>
            <person name="Bense V."/>
            <person name="Catcheside P."/>
            <person name="Chovatia M."/>
            <person name="Cooper J."/>
            <person name="Damon W."/>
            <person name="Desjardin D."/>
            <person name="Finy P."/>
            <person name="Geml J."/>
            <person name="Haridas S."/>
            <person name="Hughes K."/>
            <person name="Justo A."/>
            <person name="Karasinski D."/>
            <person name="Kautmanova I."/>
            <person name="Kiss B."/>
            <person name="Kocsube S."/>
            <person name="Kotiranta H."/>
            <person name="LaButti K.M."/>
            <person name="Lechner B.E."/>
            <person name="Liimatainen K."/>
            <person name="Lipzen A."/>
            <person name="Lukacs Z."/>
            <person name="Mihaltcheva S."/>
            <person name="Morgado L.N."/>
            <person name="Niskanen T."/>
            <person name="Noordeloos M.E."/>
            <person name="Ohm R.A."/>
            <person name="Ortiz-Santana B."/>
            <person name="Ovrebo C."/>
            <person name="Racz N."/>
            <person name="Riley R."/>
            <person name="Savchenko A."/>
            <person name="Shiryaev A."/>
            <person name="Soop K."/>
            <person name="Spirin V."/>
            <person name="Szebenyi C."/>
            <person name="Tomsovsky M."/>
            <person name="Tulloss R.E."/>
            <person name="Uehling J."/>
            <person name="Grigoriev I.V."/>
            <person name="Vagvolgyi C."/>
            <person name="Papp T."/>
            <person name="Martin F.M."/>
            <person name="Miettinen O."/>
            <person name="Hibbett D.S."/>
            <person name="Nagy L.G."/>
        </authorList>
    </citation>
    <scope>NUCLEOTIDE SEQUENCE [LARGE SCALE GENOMIC DNA]</scope>
    <source>
        <strain evidence="1 2">CBS 962.96</strain>
    </source>
</reference>
<dbReference type="EMBL" id="ML179595">
    <property type="protein sequence ID" value="THU84519.1"/>
    <property type="molecule type" value="Genomic_DNA"/>
</dbReference>
<evidence type="ECO:0000313" key="1">
    <source>
        <dbReference type="EMBL" id="THU84519.1"/>
    </source>
</evidence>
<organism evidence="1 2">
    <name type="scientific">Dendrothele bispora (strain CBS 962.96)</name>
    <dbReference type="NCBI Taxonomy" id="1314807"/>
    <lineage>
        <taxon>Eukaryota</taxon>
        <taxon>Fungi</taxon>
        <taxon>Dikarya</taxon>
        <taxon>Basidiomycota</taxon>
        <taxon>Agaricomycotina</taxon>
        <taxon>Agaricomycetes</taxon>
        <taxon>Agaricomycetidae</taxon>
        <taxon>Agaricales</taxon>
        <taxon>Agaricales incertae sedis</taxon>
        <taxon>Dendrothele</taxon>
    </lineage>
</organism>
<gene>
    <name evidence="1" type="ORF">K435DRAFT_870197</name>
</gene>